<evidence type="ECO:0000313" key="2">
    <source>
        <dbReference type="EMBL" id="HIW02020.1"/>
    </source>
</evidence>
<proteinExistence type="predicted"/>
<sequence>MSKDRTQQEIASQVEAETCDATPEKRARKRGKYFTAAMIAKTATFVAIAIVCKLIGKTLMLTPSFTISFIYLPWLIAGASLGPVGGMTVGLLSDVLGNLIFGTPLNPLTVVSNTLFPLPIALMFALSKRGNVYVKTVCGALASLALCTLGIGSFALYWYYGYIETMNFFAYVALYRLPQVGVLAVNIVAMCLLVRPLQKAGLYPEQEKAEGGRLAFALGLVVAYALFAAALITVTASGMGNAPTYIILSAIYLLFDLFMISARAEGGVKTALIVGEVLTALVMILTLTISGGITLWLKYTLSAAAVAAAAGITAVVLVRRSRARRKNI</sequence>
<feature type="transmembrane region" description="Helical" evidence="1">
    <location>
        <begin position="299"/>
        <end position="318"/>
    </location>
</feature>
<organism evidence="2 3">
    <name type="scientific">Candidatus Protoclostridium stercorigallinarum</name>
    <dbReference type="NCBI Taxonomy" id="2838741"/>
    <lineage>
        <taxon>Bacteria</taxon>
        <taxon>Bacillati</taxon>
        <taxon>Bacillota</taxon>
        <taxon>Clostridia</taxon>
        <taxon>Candidatus Protoclostridium</taxon>
    </lineage>
</organism>
<dbReference type="Proteomes" id="UP000823990">
    <property type="component" value="Unassembled WGS sequence"/>
</dbReference>
<feature type="transmembrane region" description="Helical" evidence="1">
    <location>
        <begin position="105"/>
        <end position="126"/>
    </location>
</feature>
<reference evidence="2" key="2">
    <citation type="submission" date="2021-04" db="EMBL/GenBank/DDBJ databases">
        <authorList>
            <person name="Gilroy R."/>
        </authorList>
    </citation>
    <scope>NUCLEOTIDE SEQUENCE</scope>
    <source>
        <strain evidence="2">12435</strain>
    </source>
</reference>
<gene>
    <name evidence="2" type="ORF">H9892_01625</name>
</gene>
<keyword evidence="1" id="KW-0472">Membrane</keyword>
<protein>
    <submittedName>
        <fullName evidence="2">ECF transporter S component</fullName>
    </submittedName>
</protein>
<dbReference type="Gene3D" id="1.10.1760.20">
    <property type="match status" value="1"/>
</dbReference>
<feature type="transmembrane region" description="Helical" evidence="1">
    <location>
        <begin position="33"/>
        <end position="56"/>
    </location>
</feature>
<evidence type="ECO:0000256" key="1">
    <source>
        <dbReference type="SAM" id="Phobius"/>
    </source>
</evidence>
<dbReference type="AlphaFoldDB" id="A0A9D1PYM4"/>
<feature type="transmembrane region" description="Helical" evidence="1">
    <location>
        <begin position="68"/>
        <end position="93"/>
    </location>
</feature>
<dbReference type="InterPro" id="IPR024529">
    <property type="entry name" value="ECF_trnsprt_substrate-spec"/>
</dbReference>
<feature type="transmembrane region" description="Helical" evidence="1">
    <location>
        <begin position="172"/>
        <end position="194"/>
    </location>
</feature>
<evidence type="ECO:0000313" key="3">
    <source>
        <dbReference type="Proteomes" id="UP000823990"/>
    </source>
</evidence>
<dbReference type="EMBL" id="DXHS01000027">
    <property type="protein sequence ID" value="HIW02020.1"/>
    <property type="molecule type" value="Genomic_DNA"/>
</dbReference>
<reference evidence="2" key="1">
    <citation type="journal article" date="2021" name="PeerJ">
        <title>Extensive microbial diversity within the chicken gut microbiome revealed by metagenomics and culture.</title>
        <authorList>
            <person name="Gilroy R."/>
            <person name="Ravi A."/>
            <person name="Getino M."/>
            <person name="Pursley I."/>
            <person name="Horton D.L."/>
            <person name="Alikhan N.F."/>
            <person name="Baker D."/>
            <person name="Gharbi K."/>
            <person name="Hall N."/>
            <person name="Watson M."/>
            <person name="Adriaenssens E.M."/>
            <person name="Foster-Nyarko E."/>
            <person name="Jarju S."/>
            <person name="Secka A."/>
            <person name="Antonio M."/>
            <person name="Oren A."/>
            <person name="Chaudhuri R.R."/>
            <person name="La Ragione R."/>
            <person name="Hildebrand F."/>
            <person name="Pallen M.J."/>
        </authorList>
    </citation>
    <scope>NUCLEOTIDE SEQUENCE</scope>
    <source>
        <strain evidence="2">12435</strain>
    </source>
</reference>
<comment type="caution">
    <text evidence="2">The sequence shown here is derived from an EMBL/GenBank/DDBJ whole genome shotgun (WGS) entry which is preliminary data.</text>
</comment>
<accession>A0A9D1PYM4</accession>
<feature type="transmembrane region" description="Helical" evidence="1">
    <location>
        <begin position="272"/>
        <end position="293"/>
    </location>
</feature>
<feature type="transmembrane region" description="Helical" evidence="1">
    <location>
        <begin position="214"/>
        <end position="236"/>
    </location>
</feature>
<dbReference type="Pfam" id="PF12822">
    <property type="entry name" value="ECF_trnsprt"/>
    <property type="match status" value="1"/>
</dbReference>
<keyword evidence="1" id="KW-1133">Transmembrane helix</keyword>
<feature type="transmembrane region" description="Helical" evidence="1">
    <location>
        <begin position="138"/>
        <end position="160"/>
    </location>
</feature>
<name>A0A9D1PYM4_9FIRM</name>
<dbReference type="GO" id="GO:0022857">
    <property type="term" value="F:transmembrane transporter activity"/>
    <property type="evidence" value="ECO:0007669"/>
    <property type="project" value="InterPro"/>
</dbReference>
<feature type="transmembrane region" description="Helical" evidence="1">
    <location>
        <begin position="242"/>
        <end position="260"/>
    </location>
</feature>
<keyword evidence="1" id="KW-0812">Transmembrane</keyword>